<feature type="compositionally biased region" description="Basic and acidic residues" evidence="1">
    <location>
        <begin position="303"/>
        <end position="315"/>
    </location>
</feature>
<organism evidence="2 3">
    <name type="scientific">Kipferlia bialata</name>
    <dbReference type="NCBI Taxonomy" id="797122"/>
    <lineage>
        <taxon>Eukaryota</taxon>
        <taxon>Metamonada</taxon>
        <taxon>Carpediemonas-like organisms</taxon>
        <taxon>Kipferlia</taxon>
    </lineage>
</organism>
<feature type="compositionally biased region" description="Basic and acidic residues" evidence="1">
    <location>
        <begin position="263"/>
        <end position="290"/>
    </location>
</feature>
<evidence type="ECO:0000256" key="1">
    <source>
        <dbReference type="SAM" id="MobiDB-lite"/>
    </source>
</evidence>
<feature type="compositionally biased region" description="Acidic residues" evidence="1">
    <location>
        <begin position="407"/>
        <end position="416"/>
    </location>
</feature>
<reference evidence="2 3" key="1">
    <citation type="journal article" date="2018" name="PLoS ONE">
        <title>The draft genome of Kipferlia bialata reveals reductive genome evolution in fornicate parasites.</title>
        <authorList>
            <person name="Tanifuji G."/>
            <person name="Takabayashi S."/>
            <person name="Kume K."/>
            <person name="Takagi M."/>
            <person name="Nakayama T."/>
            <person name="Kamikawa R."/>
            <person name="Inagaki Y."/>
            <person name="Hashimoto T."/>
        </authorList>
    </citation>
    <scope>NUCLEOTIDE SEQUENCE [LARGE SCALE GENOMIC DNA]</scope>
    <source>
        <strain evidence="2">NY0173</strain>
    </source>
</reference>
<evidence type="ECO:0000313" key="2">
    <source>
        <dbReference type="EMBL" id="GIQ87733.1"/>
    </source>
</evidence>
<evidence type="ECO:0000313" key="3">
    <source>
        <dbReference type="Proteomes" id="UP000265618"/>
    </source>
</evidence>
<proteinExistence type="predicted"/>
<feature type="non-terminal residue" evidence="2">
    <location>
        <position position="1"/>
    </location>
</feature>
<accession>A0A9K3GLV2</accession>
<keyword evidence="3" id="KW-1185">Reference proteome</keyword>
<dbReference type="AlphaFoldDB" id="A0A9K3GLV2"/>
<comment type="caution">
    <text evidence="2">The sequence shown here is derived from an EMBL/GenBank/DDBJ whole genome shotgun (WGS) entry which is preliminary data.</text>
</comment>
<dbReference type="EMBL" id="BDIP01003457">
    <property type="protein sequence ID" value="GIQ87733.1"/>
    <property type="molecule type" value="Genomic_DNA"/>
</dbReference>
<dbReference type="Proteomes" id="UP000265618">
    <property type="component" value="Unassembled WGS sequence"/>
</dbReference>
<sequence>MAEDSPSFMGRRLEHKRSMVIEHTMSDRATSGIKSLTCLGSILPSSGSASKSAHTLSKPPETSRQAELMIPEFVTKPITFSKHSVASGDWNHEDVSFSSCSNMESESSDCHSGNPYPEYQMFRQPGAPYPSLLSPTSASQAQRTRRFSSAGIIAQNAAKFKPRVRRPSLLGQISAGPHSHSANARAFHARGKAPSVAESIPIFPGRRSLSRRSTDNGSSFKGAVAGSDPNFVQASPSSRRSSRGRRWSVTRIRPGGLLTPVMENDHSDDGHIHAEREAERERESMERHASPGDFNPLCFSMQEDDRERERERETGTDSGTVSEFVVPGFSSHGAPSSVFVSSESESDYSSETSDGSISTAFVLSTSYVLSGSGVKAREQALLSQKERCMASGSGECSDQEGWPLEETGTETETETE</sequence>
<gene>
    <name evidence="2" type="ORF">KIPB_009832</name>
</gene>
<feature type="region of interest" description="Disordered" evidence="1">
    <location>
        <begin position="206"/>
        <end position="355"/>
    </location>
</feature>
<feature type="region of interest" description="Disordered" evidence="1">
    <location>
        <begin position="388"/>
        <end position="416"/>
    </location>
</feature>
<protein>
    <submittedName>
        <fullName evidence="2">Uncharacterized protein</fullName>
    </submittedName>
</protein>
<feature type="compositionally biased region" description="Low complexity" evidence="1">
    <location>
        <begin position="336"/>
        <end position="355"/>
    </location>
</feature>
<name>A0A9K3GLV2_9EUKA</name>